<gene>
    <name evidence="2" type="ORF">A4A58_09020</name>
</gene>
<evidence type="ECO:0000313" key="2">
    <source>
        <dbReference type="EMBL" id="KZD22190.1"/>
    </source>
</evidence>
<dbReference type="SUPFAM" id="SSF53335">
    <property type="entry name" value="S-adenosyl-L-methionine-dependent methyltransferases"/>
    <property type="match status" value="1"/>
</dbReference>
<dbReference type="InterPro" id="IPR029063">
    <property type="entry name" value="SAM-dependent_MTases_sf"/>
</dbReference>
<dbReference type="Pfam" id="PF08241">
    <property type="entry name" value="Methyltransf_11"/>
    <property type="match status" value="1"/>
</dbReference>
<keyword evidence="3" id="KW-1185">Reference proteome</keyword>
<dbReference type="Gene3D" id="3.40.50.150">
    <property type="entry name" value="Vaccinia Virus protein VP39"/>
    <property type="match status" value="1"/>
</dbReference>
<reference evidence="2 3" key="1">
    <citation type="submission" date="2016-03" db="EMBL/GenBank/DDBJ databases">
        <title>Microsymbionts genomes from the relict species Vavilovia formosa (Stev.) Fed.</title>
        <authorList>
            <person name="Kopat V."/>
            <person name="Chirak E."/>
            <person name="Kimeklis A."/>
            <person name="Andronov E."/>
        </authorList>
    </citation>
    <scope>NUCLEOTIDE SEQUENCE [LARGE SCALE GENOMIC DNA]</scope>
    <source>
        <strain evidence="2 3">Vaf07</strain>
    </source>
</reference>
<dbReference type="InterPro" id="IPR013216">
    <property type="entry name" value="Methyltransf_11"/>
</dbReference>
<organism evidence="2 3">
    <name type="scientific">Tardiphaga robiniae</name>
    <dbReference type="NCBI Taxonomy" id="943830"/>
    <lineage>
        <taxon>Bacteria</taxon>
        <taxon>Pseudomonadati</taxon>
        <taxon>Pseudomonadota</taxon>
        <taxon>Alphaproteobacteria</taxon>
        <taxon>Hyphomicrobiales</taxon>
        <taxon>Nitrobacteraceae</taxon>
        <taxon>Tardiphaga</taxon>
    </lineage>
</organism>
<sequence length="314" mass="34881">MTVLANLTEIAHLLRRPECLETPLFLKEAIGTSGGEAITEDAVRRIHGQPILIDFNTSVARPEDFSEGFRPLLDRKRHSLFRRLAKSLYVSTATSARNYKRVAAEIKARVAKPVVLVIGGGTRGEGADALYSDAELRVVSFDIYPSENTLFIADAHSIPLMSGCVDLVCIQAVLEHVVDPVRVVSEIVRVLKPGGFVYAETPFLQHVHEGAYDFWRFSESGHRLLFREFEAIDRGTLGGPGLSLYWAVRQFWRAVTRSKTLGNLLAAPGLAFVMLDRFIPEQRRIDGANGSFFFGVKFSGNVRPQLHPADIYLG</sequence>
<dbReference type="CDD" id="cd02440">
    <property type="entry name" value="AdoMet_MTases"/>
    <property type="match status" value="1"/>
</dbReference>
<name>A0A163YIG1_9BRAD</name>
<feature type="domain" description="Methyltransferase type 11" evidence="1">
    <location>
        <begin position="149"/>
        <end position="198"/>
    </location>
</feature>
<proteinExistence type="predicted"/>
<evidence type="ECO:0000313" key="3">
    <source>
        <dbReference type="Proteomes" id="UP000076574"/>
    </source>
</evidence>
<dbReference type="STRING" id="943830.A4A58_09020"/>
<evidence type="ECO:0000259" key="1">
    <source>
        <dbReference type="Pfam" id="PF08241"/>
    </source>
</evidence>
<dbReference type="Proteomes" id="UP000076574">
    <property type="component" value="Unassembled WGS sequence"/>
</dbReference>
<dbReference type="AlphaFoldDB" id="A0A163YIG1"/>
<protein>
    <recommendedName>
        <fullName evidence="1">Methyltransferase type 11 domain-containing protein</fullName>
    </recommendedName>
</protein>
<accession>A0A163YIG1</accession>
<dbReference type="EMBL" id="LVYV01000023">
    <property type="protein sequence ID" value="KZD22190.1"/>
    <property type="molecule type" value="Genomic_DNA"/>
</dbReference>
<dbReference type="GO" id="GO:0008757">
    <property type="term" value="F:S-adenosylmethionine-dependent methyltransferase activity"/>
    <property type="evidence" value="ECO:0007669"/>
    <property type="project" value="InterPro"/>
</dbReference>
<comment type="caution">
    <text evidence="2">The sequence shown here is derived from an EMBL/GenBank/DDBJ whole genome shotgun (WGS) entry which is preliminary data.</text>
</comment>